<sequence length="204" mass="22480">MPRSRNSTRHWLCQHEQHSKPPAEGTGEVIVAFTVTRSKGHIFHMPNHSLHALSSDFSRLFGPFSTDVFNSLLLPERGWKGKNRYCSTNVSIPLSHCRHVSQPSKAHSLPTLLITATIKGCAIHHNLTPHAQQANSASRNNSTDVTRIVSAHTSTAFGLVMVSPLPPTGNRCAHLNSSWLSKSGLRTFVFKQTVLRGMGWCVSV</sequence>
<dbReference type="EMBL" id="JAHDVG010000474">
    <property type="protein sequence ID" value="KAH1178462.1"/>
    <property type="molecule type" value="Genomic_DNA"/>
</dbReference>
<reference evidence="2" key="1">
    <citation type="submission" date="2021-09" db="EMBL/GenBank/DDBJ databases">
        <title>The genome of Mauremys mutica provides insights into the evolution of semi-aquatic lifestyle.</title>
        <authorList>
            <person name="Gong S."/>
            <person name="Gao Y."/>
        </authorList>
    </citation>
    <scope>NUCLEOTIDE SEQUENCE</scope>
    <source>
        <strain evidence="2">MM-2020</strain>
        <tissue evidence="2">Muscle</tissue>
    </source>
</reference>
<protein>
    <submittedName>
        <fullName evidence="2">Uncharacterized protein</fullName>
    </submittedName>
</protein>
<accession>A0A9D3XEI3</accession>
<organism evidence="2 3">
    <name type="scientific">Mauremys mutica</name>
    <name type="common">yellowpond turtle</name>
    <dbReference type="NCBI Taxonomy" id="74926"/>
    <lineage>
        <taxon>Eukaryota</taxon>
        <taxon>Metazoa</taxon>
        <taxon>Chordata</taxon>
        <taxon>Craniata</taxon>
        <taxon>Vertebrata</taxon>
        <taxon>Euteleostomi</taxon>
        <taxon>Archelosauria</taxon>
        <taxon>Testudinata</taxon>
        <taxon>Testudines</taxon>
        <taxon>Cryptodira</taxon>
        <taxon>Durocryptodira</taxon>
        <taxon>Testudinoidea</taxon>
        <taxon>Geoemydidae</taxon>
        <taxon>Geoemydinae</taxon>
        <taxon>Mauremys</taxon>
    </lineage>
</organism>
<dbReference type="AlphaFoldDB" id="A0A9D3XEI3"/>
<keyword evidence="3" id="KW-1185">Reference proteome</keyword>
<evidence type="ECO:0000313" key="3">
    <source>
        <dbReference type="Proteomes" id="UP000827986"/>
    </source>
</evidence>
<gene>
    <name evidence="2" type="ORF">KIL84_012164</name>
</gene>
<feature type="region of interest" description="Disordered" evidence="1">
    <location>
        <begin position="1"/>
        <end position="24"/>
    </location>
</feature>
<evidence type="ECO:0000256" key="1">
    <source>
        <dbReference type="SAM" id="MobiDB-lite"/>
    </source>
</evidence>
<evidence type="ECO:0000313" key="2">
    <source>
        <dbReference type="EMBL" id="KAH1178462.1"/>
    </source>
</evidence>
<comment type="caution">
    <text evidence="2">The sequence shown here is derived from an EMBL/GenBank/DDBJ whole genome shotgun (WGS) entry which is preliminary data.</text>
</comment>
<proteinExistence type="predicted"/>
<dbReference type="Proteomes" id="UP000827986">
    <property type="component" value="Unassembled WGS sequence"/>
</dbReference>
<name>A0A9D3XEI3_9SAUR</name>